<accession>A0A382F224</accession>
<feature type="non-terminal residue" evidence="2">
    <location>
        <position position="45"/>
    </location>
</feature>
<reference evidence="2" key="1">
    <citation type="submission" date="2018-05" db="EMBL/GenBank/DDBJ databases">
        <authorList>
            <person name="Lanie J.A."/>
            <person name="Ng W.-L."/>
            <person name="Kazmierczak K.M."/>
            <person name="Andrzejewski T.M."/>
            <person name="Davidsen T.M."/>
            <person name="Wayne K.J."/>
            <person name="Tettelin H."/>
            <person name="Glass J.I."/>
            <person name="Rusch D."/>
            <person name="Podicherti R."/>
            <person name="Tsui H.-C.T."/>
            <person name="Winkler M.E."/>
        </authorList>
    </citation>
    <scope>NUCLEOTIDE SEQUENCE</scope>
</reference>
<dbReference type="EMBL" id="UINC01047212">
    <property type="protein sequence ID" value="SVB56191.1"/>
    <property type="molecule type" value="Genomic_DNA"/>
</dbReference>
<sequence>MIDQIVYHLSNCIFIVHAGYMFTTSLLKITITRVLFINSFLGQNQ</sequence>
<evidence type="ECO:0000256" key="1">
    <source>
        <dbReference type="SAM" id="Phobius"/>
    </source>
</evidence>
<dbReference type="AlphaFoldDB" id="A0A382F224"/>
<keyword evidence="1" id="KW-0812">Transmembrane</keyword>
<keyword evidence="1" id="KW-1133">Transmembrane helix</keyword>
<gene>
    <name evidence="2" type="ORF">METZ01_LOCUS209045</name>
</gene>
<evidence type="ECO:0000313" key="2">
    <source>
        <dbReference type="EMBL" id="SVB56191.1"/>
    </source>
</evidence>
<protein>
    <submittedName>
        <fullName evidence="2">Uncharacterized protein</fullName>
    </submittedName>
</protein>
<organism evidence="2">
    <name type="scientific">marine metagenome</name>
    <dbReference type="NCBI Taxonomy" id="408172"/>
    <lineage>
        <taxon>unclassified sequences</taxon>
        <taxon>metagenomes</taxon>
        <taxon>ecological metagenomes</taxon>
    </lineage>
</organism>
<feature type="transmembrane region" description="Helical" evidence="1">
    <location>
        <begin position="6"/>
        <end position="27"/>
    </location>
</feature>
<proteinExistence type="predicted"/>
<name>A0A382F224_9ZZZZ</name>
<keyword evidence="1" id="KW-0472">Membrane</keyword>